<proteinExistence type="predicted"/>
<dbReference type="HOGENOM" id="CLU_2617001_0_0_6"/>
<dbReference type="Proteomes" id="UP000009282">
    <property type="component" value="Chromosome"/>
</dbReference>
<accession>G4QH20</accession>
<name>G4QH20_GLANF</name>
<dbReference type="AlphaFoldDB" id="G4QH20"/>
<evidence type="ECO:0000313" key="2">
    <source>
        <dbReference type="Proteomes" id="UP000009282"/>
    </source>
</evidence>
<dbReference type="KEGG" id="gni:GNIT_2100"/>
<dbReference type="EMBL" id="CP003060">
    <property type="protein sequence ID" value="AEP30208.1"/>
    <property type="molecule type" value="Genomic_DNA"/>
</dbReference>
<gene>
    <name evidence="1" type="ordered locus">GNIT_2100</name>
</gene>
<sequence>MIVIYLQILETSDNFNNKSTFYALCTAQYNYKTSAQQRKLSFINVSNALFTNHYFLKQLAKKHKRHIINVPLLSSRQM</sequence>
<dbReference type="STRING" id="1085623.GNIT_2100"/>
<keyword evidence="2" id="KW-1185">Reference proteome</keyword>
<protein>
    <submittedName>
        <fullName evidence="1">Uncharacterized protein</fullName>
    </submittedName>
</protein>
<reference evidence="1 2" key="1">
    <citation type="journal article" date="2011" name="J. Bacteriol.">
        <title>Complete genome sequence of seawater bacterium Glaciecola nitratireducens FR1064T.</title>
        <authorList>
            <person name="Bian F."/>
            <person name="Qin Q.L."/>
            <person name="Xie B.B."/>
            <person name="Shu Y.L."/>
            <person name="Zhang X.Y."/>
            <person name="Yu Y."/>
            <person name="Chen B."/>
            <person name="Chen X.L."/>
            <person name="Zhou B.C."/>
            <person name="Zhang Y.Z."/>
        </authorList>
    </citation>
    <scope>NUCLEOTIDE SEQUENCE [LARGE SCALE GENOMIC DNA]</scope>
    <source>
        <strain evidence="2">JCM 12485 / KCTC 12276 / FR1064</strain>
    </source>
</reference>
<organism evidence="1 2">
    <name type="scientific">Glaciecola nitratireducens (strain JCM 12485 / KCTC 12276 / FR1064)</name>
    <dbReference type="NCBI Taxonomy" id="1085623"/>
    <lineage>
        <taxon>Bacteria</taxon>
        <taxon>Pseudomonadati</taxon>
        <taxon>Pseudomonadota</taxon>
        <taxon>Gammaproteobacteria</taxon>
        <taxon>Alteromonadales</taxon>
        <taxon>Alteromonadaceae</taxon>
        <taxon>Brumicola</taxon>
    </lineage>
</organism>
<evidence type="ECO:0000313" key="1">
    <source>
        <dbReference type="EMBL" id="AEP30208.1"/>
    </source>
</evidence>